<dbReference type="Proteomes" id="UP001515500">
    <property type="component" value="Chromosome 3"/>
</dbReference>
<dbReference type="InterPro" id="IPR032675">
    <property type="entry name" value="LRR_dom_sf"/>
</dbReference>
<dbReference type="Pfam" id="PF00646">
    <property type="entry name" value="F-box"/>
    <property type="match status" value="1"/>
</dbReference>
<organism evidence="2 6">
    <name type="scientific">Dioscorea cayennensis subsp. rotundata</name>
    <name type="common">White Guinea yam</name>
    <name type="synonym">Dioscorea rotundata</name>
    <dbReference type="NCBI Taxonomy" id="55577"/>
    <lineage>
        <taxon>Eukaryota</taxon>
        <taxon>Viridiplantae</taxon>
        <taxon>Streptophyta</taxon>
        <taxon>Embryophyta</taxon>
        <taxon>Tracheophyta</taxon>
        <taxon>Spermatophyta</taxon>
        <taxon>Magnoliopsida</taxon>
        <taxon>Liliopsida</taxon>
        <taxon>Dioscoreales</taxon>
        <taxon>Dioscoreaceae</taxon>
        <taxon>Dioscorea</taxon>
    </lineage>
</organism>
<proteinExistence type="predicted"/>
<evidence type="ECO:0000313" key="2">
    <source>
        <dbReference type="Proteomes" id="UP001515500"/>
    </source>
</evidence>
<evidence type="ECO:0000313" key="6">
    <source>
        <dbReference type="RefSeq" id="XP_039118143.1"/>
    </source>
</evidence>
<dbReference type="InterPro" id="IPR055411">
    <property type="entry name" value="LRR_FXL15/At3g58940/PEG3-like"/>
</dbReference>
<dbReference type="PANTHER" id="PTHR31639:SF285">
    <property type="entry name" value="OS01G0730200 PROTEIN"/>
    <property type="match status" value="1"/>
</dbReference>
<accession>A0AB40AU32</accession>
<dbReference type="SUPFAM" id="SSF52047">
    <property type="entry name" value="RNI-like"/>
    <property type="match status" value="1"/>
</dbReference>
<protein>
    <submittedName>
        <fullName evidence="3 4">FBD-associated F-box protein At5g56690 isoform X1</fullName>
    </submittedName>
</protein>
<gene>
    <name evidence="3 4 5 6" type="primary">LOC120254042</name>
</gene>
<dbReference type="RefSeq" id="XP_039118134.1">
    <property type="nucleotide sequence ID" value="XM_039262200.1"/>
</dbReference>
<evidence type="ECO:0000313" key="3">
    <source>
        <dbReference type="RefSeq" id="XP_039118131.1"/>
    </source>
</evidence>
<dbReference type="RefSeq" id="XP_039118143.1">
    <property type="nucleotide sequence ID" value="XM_039262209.1"/>
</dbReference>
<evidence type="ECO:0000259" key="1">
    <source>
        <dbReference type="PROSITE" id="PS50181"/>
    </source>
</evidence>
<sequence length="557" mass="63788">MCHHMVNLRILQGYLDYFTTVRSLGTLDKLSDQEVWTDSEVVICLKIEKMTSEGSDIISYLPYEIKELILERLPIKDVVRTSVLSSKWRYVWASMRKLVFDDKDFITDEDFDNMFAEFVDRFLLLHDGLIQKFHLMMEFELSETIDRWILVVSRKKVQNLKLVLSGPLDDMYKTHSSLFSCHELRHLCLENCSVILPRNFKGLGKLKTLKLHDIDISDDDLIYLVSSCTQLQQLELIWSENGNILDIEGKEGQKLTISEFSSISISANSNPIDEDMNLTIGSACVPTNLLASQFIVHMKVCDGVLIIPQNFQGLDKLETLDLNNVMLSPDDLENLILGCTQLNEFSASTVYGPDELKIHSNSLRCLKIENFKHIHLVAPLLHDASFNLLCFEDNCKDDTIYRKFIERNLELLEAMEDLYTILTPTSTFDHLVNLSLTVKFGDLLSEFALFCFVEKPKAIQSLKIKAISSREDLPNIWRFAILRDSEIIFDQLLMVRFDGFLGTANELSFLTYILAASPVLKKMTIVPVEGQLQKSTRTYRKLLKSKTLSSEAAITFV</sequence>
<dbReference type="Gene3D" id="3.80.10.10">
    <property type="entry name" value="Ribonuclease Inhibitor"/>
    <property type="match status" value="1"/>
</dbReference>
<dbReference type="SUPFAM" id="SSF81383">
    <property type="entry name" value="F-box domain"/>
    <property type="match status" value="1"/>
</dbReference>
<dbReference type="Gene3D" id="1.20.1280.50">
    <property type="match status" value="1"/>
</dbReference>
<keyword evidence="2" id="KW-1185">Reference proteome</keyword>
<dbReference type="GeneID" id="120254042"/>
<dbReference type="SMART" id="SM00256">
    <property type="entry name" value="FBOX"/>
    <property type="match status" value="1"/>
</dbReference>
<dbReference type="Pfam" id="PF08387">
    <property type="entry name" value="FBD"/>
    <property type="match status" value="1"/>
</dbReference>
<dbReference type="PROSITE" id="PS50181">
    <property type="entry name" value="FBOX"/>
    <property type="match status" value="1"/>
</dbReference>
<dbReference type="RefSeq" id="XP_039118139.1">
    <property type="nucleotide sequence ID" value="XM_039262205.1"/>
</dbReference>
<evidence type="ECO:0000313" key="5">
    <source>
        <dbReference type="RefSeq" id="XP_039118139.1"/>
    </source>
</evidence>
<dbReference type="Pfam" id="PF24758">
    <property type="entry name" value="LRR_At5g56370"/>
    <property type="match status" value="2"/>
</dbReference>
<dbReference type="PANTHER" id="PTHR31639">
    <property type="entry name" value="F-BOX PROTEIN-LIKE"/>
    <property type="match status" value="1"/>
</dbReference>
<reference evidence="3 4" key="1">
    <citation type="submission" date="2025-04" db="UniProtKB">
        <authorList>
            <consortium name="RefSeq"/>
        </authorList>
    </citation>
    <scope>IDENTIFICATION</scope>
</reference>
<feature type="domain" description="F-box" evidence="1">
    <location>
        <begin position="55"/>
        <end position="103"/>
    </location>
</feature>
<dbReference type="RefSeq" id="XP_039118131.1">
    <property type="nucleotide sequence ID" value="XM_039262197.1"/>
</dbReference>
<dbReference type="AlphaFoldDB" id="A0AB40AU32"/>
<dbReference type="InterPro" id="IPR001810">
    <property type="entry name" value="F-box_dom"/>
</dbReference>
<dbReference type="InterPro" id="IPR006566">
    <property type="entry name" value="FBD"/>
</dbReference>
<evidence type="ECO:0000313" key="4">
    <source>
        <dbReference type="RefSeq" id="XP_039118134.1"/>
    </source>
</evidence>
<dbReference type="InterPro" id="IPR036047">
    <property type="entry name" value="F-box-like_dom_sf"/>
</dbReference>
<name>A0AB40AU32_DIOCR</name>